<feature type="region of interest" description="Disordered" evidence="1">
    <location>
        <begin position="294"/>
        <end position="317"/>
    </location>
</feature>
<dbReference type="EMBL" id="MLJW01000080">
    <property type="protein sequence ID" value="OIR01792.1"/>
    <property type="molecule type" value="Genomic_DNA"/>
</dbReference>
<comment type="caution">
    <text evidence="2">The sequence shown here is derived from an EMBL/GenBank/DDBJ whole genome shotgun (WGS) entry which is preliminary data.</text>
</comment>
<name>A0A1J5SCL7_9ZZZZ</name>
<dbReference type="AlphaFoldDB" id="A0A1J5SCL7"/>
<feature type="compositionally biased region" description="Pro residues" evidence="1">
    <location>
        <begin position="306"/>
        <end position="315"/>
    </location>
</feature>
<feature type="region of interest" description="Disordered" evidence="1">
    <location>
        <begin position="564"/>
        <end position="589"/>
    </location>
</feature>
<evidence type="ECO:0000256" key="1">
    <source>
        <dbReference type="SAM" id="MobiDB-lite"/>
    </source>
</evidence>
<reference evidence="2" key="1">
    <citation type="submission" date="2016-10" db="EMBL/GenBank/DDBJ databases">
        <title>Sequence of Gallionella enrichment culture.</title>
        <authorList>
            <person name="Poehlein A."/>
            <person name="Muehling M."/>
            <person name="Daniel R."/>
        </authorList>
    </citation>
    <scope>NUCLEOTIDE SEQUENCE</scope>
</reference>
<feature type="compositionally biased region" description="Polar residues" evidence="1">
    <location>
        <begin position="572"/>
        <end position="581"/>
    </location>
</feature>
<evidence type="ECO:0000313" key="2">
    <source>
        <dbReference type="EMBL" id="OIR01792.1"/>
    </source>
</evidence>
<organism evidence="2">
    <name type="scientific">mine drainage metagenome</name>
    <dbReference type="NCBI Taxonomy" id="410659"/>
    <lineage>
        <taxon>unclassified sequences</taxon>
        <taxon>metagenomes</taxon>
        <taxon>ecological metagenomes</taxon>
    </lineage>
</organism>
<dbReference type="SUPFAM" id="SSF69322">
    <property type="entry name" value="Tricorn protease domain 2"/>
    <property type="match status" value="1"/>
</dbReference>
<proteinExistence type="predicted"/>
<gene>
    <name evidence="2" type="ORF">GALL_160930</name>
</gene>
<protein>
    <submittedName>
        <fullName evidence="2">Uncharacterized protein</fullName>
    </submittedName>
</protein>
<dbReference type="Gene3D" id="2.130.10.10">
    <property type="entry name" value="YVTN repeat-like/Quinoprotein amine dehydrogenase"/>
    <property type="match status" value="1"/>
</dbReference>
<sequence>MHAFARACALLSLAALPLFADSLTKTYTVDFFRDVSSRDLKGFATRSDGRLVAGPVLTDLQGGLGADLVWSLAPSADAGTWYVGTGPSGKIMEVTVDPTKGTLASKPWGSVDDAQVFALARLADGRLVAGGSPKGSLTLLSDGKPVARIFLPSTSVFDLLVLPPAKPGESGDLLVAAGNPGRIYRVDLARFAKSGRAKEGVATDAALSAAGISTFGSIRDRNVRTLALLPDGRVLAGSAPDGNVYEFPASGGAPLMLMENRDAEVTDFSVNPDGSFYASMVATSAQGETRIQQGARVQPQTAQPAQPAPIAPPAPGGVVPIAAPAQPAPALPGLVPAPRFAGRAFIVSFSTIGFPEIVVNRTNQSFYRLARVGRDLLITGGEQGDLFGYDPVDRLSLTYAGSVSAQVNGVAPWPGAASRFLLLRNNPAGLSLLDFDARAPRSAETRKLDIGLLSEFGAVRTARIHGAPASEFDIEAKTSNGGDELEGWTPWTRLASLDQGAISNVGWKSTGPLRGRYAKLRVSLPAGASASSAIDKLQWFYLPQDRRPVLTEFRILDPDYAIQPAAEPQPSPVSSLSQMLSQPEGGKKHPNFMNSQVYPSPGYQVFLWTVSDPDGDNLVSSLYLRHQGDKNWIPAVVDTTDSYAQVDISHMPEGVYYTRLVVKETAPRPPADRLTTTFETDVFVVDRTPPAILDASAKVVGDRLVVTVHGRDNLSILAGLELDFNQGDHEVSEQPVDGIRDEREETFSIDVPLSRVSGATRVVASLYDAVGNRSTRVLTW</sequence>
<dbReference type="InterPro" id="IPR015943">
    <property type="entry name" value="WD40/YVTN_repeat-like_dom_sf"/>
</dbReference>
<accession>A0A1J5SCL7</accession>